<reference evidence="2 3" key="1">
    <citation type="journal article" date="2014" name="BMC Genomics">
        <title>Genome and secretome analysis of the hemibiotrophic fungal pathogen, Moniliophthora roreri, which causes frosty pod rot disease of cacao: mechanisms of the biotrophic and necrotrophic phases.</title>
        <authorList>
            <person name="Meinhardt L.W."/>
            <person name="Costa G.G.L."/>
            <person name="Thomazella D.P.T."/>
            <person name="Teixeira P.J.P.L."/>
            <person name="Carazzolle M.F."/>
            <person name="Schuster S.C."/>
            <person name="Carlson J.E."/>
            <person name="Guiltinan M.J."/>
            <person name="Mieczkowski P."/>
            <person name="Farmer A."/>
            <person name="Ramaraj T."/>
            <person name="Crozier J."/>
            <person name="Davis R.E."/>
            <person name="Shao J."/>
            <person name="Melnick R.L."/>
            <person name="Pereira G.A.G."/>
            <person name="Bailey B.A."/>
        </authorList>
    </citation>
    <scope>NUCLEOTIDE SEQUENCE [LARGE SCALE GENOMIC DNA]</scope>
    <source>
        <strain evidence="2 3">MCA 2997</strain>
    </source>
</reference>
<protein>
    <submittedName>
        <fullName evidence="2">Uncharacterized protein</fullName>
    </submittedName>
</protein>
<evidence type="ECO:0000313" key="2">
    <source>
        <dbReference type="EMBL" id="ESK87214.1"/>
    </source>
</evidence>
<dbReference type="EMBL" id="AWSO01000820">
    <property type="protein sequence ID" value="ESK87214.1"/>
    <property type="molecule type" value="Genomic_DNA"/>
</dbReference>
<accession>V2Y6C5</accession>
<dbReference type="AlphaFoldDB" id="V2Y6C5"/>
<dbReference type="HOGENOM" id="CLU_598629_0_0_1"/>
<dbReference type="KEGG" id="mrr:Moror_5834"/>
<feature type="transmembrane region" description="Helical" evidence="1">
    <location>
        <begin position="379"/>
        <end position="398"/>
    </location>
</feature>
<feature type="transmembrane region" description="Helical" evidence="1">
    <location>
        <begin position="237"/>
        <end position="256"/>
    </location>
</feature>
<evidence type="ECO:0000256" key="1">
    <source>
        <dbReference type="SAM" id="Phobius"/>
    </source>
</evidence>
<keyword evidence="1" id="KW-1133">Transmembrane helix</keyword>
<feature type="transmembrane region" description="Helical" evidence="1">
    <location>
        <begin position="418"/>
        <end position="438"/>
    </location>
</feature>
<dbReference type="Proteomes" id="UP000017559">
    <property type="component" value="Unassembled WGS sequence"/>
</dbReference>
<feature type="transmembrane region" description="Helical" evidence="1">
    <location>
        <begin position="276"/>
        <end position="297"/>
    </location>
</feature>
<proteinExistence type="predicted"/>
<name>V2Y6C5_MONRO</name>
<gene>
    <name evidence="2" type="ORF">Moror_5834</name>
</gene>
<keyword evidence="3" id="KW-1185">Reference proteome</keyword>
<feature type="transmembrane region" description="Helical" evidence="1">
    <location>
        <begin position="177"/>
        <end position="197"/>
    </location>
</feature>
<feature type="transmembrane region" description="Helical" evidence="1">
    <location>
        <begin position="317"/>
        <end position="335"/>
    </location>
</feature>
<sequence>MLVAPPRNLFTTQAAAAAICYYRKNRCQILDGCLRREGLQRSGRRESATVNMKNRFQFIRLSRRHICFPDTWSYCRLLKLGAYDSFQSLCRAGGDSEPHTIAHDDGYQTLIIIRTIIADLPRRLHWYFPLHIMKKYLTFRNAHIIVLLYPITLQIGFPFVSNSTQVLIKEHLKTFTAIYTTLCFSIITHAMLATFVLRLSCKLVFLYATRWRGLEVESPSRSESEKQRAKERVQAEWRAFYVHAAMQAVTVMNMAVFTRVGHTGIAADSLANLHSIIASALFSGLCWRIPIGVAHGIGRLLGWELIKGLFASRRNRCIASTALLILLPLICRFTSMTDIAFVRMTEAYMSIYATWFWVDAINFLYQCIFGTQRDEEDRWTLLGTVMSTAMAFFFMQDAYRDRGWVMGTILTLWRMLEYGMFILLIIGIVIMCAGYLFLTPEQRAGSVVEKAESEGPV</sequence>
<dbReference type="OrthoDB" id="10496760at2759"/>
<keyword evidence="1" id="KW-0812">Transmembrane</keyword>
<keyword evidence="1" id="KW-0472">Membrane</keyword>
<feature type="transmembrane region" description="Helical" evidence="1">
    <location>
        <begin position="137"/>
        <end position="157"/>
    </location>
</feature>
<feature type="transmembrane region" description="Helical" evidence="1">
    <location>
        <begin position="347"/>
        <end position="367"/>
    </location>
</feature>
<evidence type="ECO:0000313" key="3">
    <source>
        <dbReference type="Proteomes" id="UP000017559"/>
    </source>
</evidence>
<comment type="caution">
    <text evidence="2">The sequence shown here is derived from an EMBL/GenBank/DDBJ whole genome shotgun (WGS) entry which is preliminary data.</text>
</comment>
<organism evidence="2 3">
    <name type="scientific">Moniliophthora roreri (strain MCA 2997)</name>
    <name type="common">Cocoa frosty pod rot fungus</name>
    <name type="synonym">Crinipellis roreri</name>
    <dbReference type="NCBI Taxonomy" id="1381753"/>
    <lineage>
        <taxon>Eukaryota</taxon>
        <taxon>Fungi</taxon>
        <taxon>Dikarya</taxon>
        <taxon>Basidiomycota</taxon>
        <taxon>Agaricomycotina</taxon>
        <taxon>Agaricomycetes</taxon>
        <taxon>Agaricomycetidae</taxon>
        <taxon>Agaricales</taxon>
        <taxon>Marasmiineae</taxon>
        <taxon>Marasmiaceae</taxon>
        <taxon>Moniliophthora</taxon>
    </lineage>
</organism>